<feature type="domain" description="Type II restriction enzyme NaeI" evidence="6">
    <location>
        <begin position="1318"/>
        <end position="1601"/>
    </location>
</feature>
<dbReference type="SUPFAM" id="SSF52980">
    <property type="entry name" value="Restriction endonuclease-like"/>
    <property type="match status" value="1"/>
</dbReference>
<dbReference type="InterPro" id="IPR002182">
    <property type="entry name" value="NB-ARC"/>
</dbReference>
<dbReference type="InterPro" id="IPR027417">
    <property type="entry name" value="P-loop_NTPase"/>
</dbReference>
<dbReference type="Gene3D" id="3.40.600.10">
    <property type="entry name" value="DNA mismatch repair MutH/Restriction endonuclease, type II"/>
    <property type="match status" value="1"/>
</dbReference>
<feature type="region of interest" description="Disordered" evidence="4">
    <location>
        <begin position="516"/>
        <end position="546"/>
    </location>
</feature>
<dbReference type="PANTHER" id="PTHR48125:SF10">
    <property type="entry name" value="OS12G0136300 PROTEIN"/>
    <property type="match status" value="1"/>
</dbReference>
<evidence type="ECO:0000256" key="3">
    <source>
        <dbReference type="ARBA" id="ARBA00022801"/>
    </source>
</evidence>
<dbReference type="Pfam" id="PF09126">
    <property type="entry name" value="NaeI"/>
    <property type="match status" value="1"/>
</dbReference>
<accession>A0ABY9RQD5</accession>
<sequence>MPEPLPRLLSALRTAVPGLDGTALAEALWLAAHRAAGTDGAAPRPAGDDTDAGRDRPGEAPEPATTSTPDDPAPPPTAPQPPRAADDTAATRPLHERLPGSATPVPGRAVAAPHTGGLPRALELTRALRPWKRRWPEGRGSTLDIDATVDGYARSGELIPVLRPAPERWFDLVLVVDRSPGMRVWAETVAEFTAVLDRLGAFRTLQVTDLTFGADGEPHAPGPLRAADGRRLVVLVSDCMAGAWRRPEVWHLLRRWASAQPTALLNPLPTKLWRHGGLNLPTTRFTPAAPGTHRSRVPVEPPLTAPGSRTAEADGDWLPVPVLSLTPHALGRWSDTLMRGDPEGCTAVLVPPTGRPATGPARAPAAPLPPAELTRRFLRTASPRAARLTVLCAPFDRLSLRLLHLVRARLVPDATVADVAEAVTSGVFGITEDGGGTVELTLPPEAREVLREHLPAHEVWALHQALDDHIADRGAGRARLPSVAYDGQGPRTLAAEQEAFARASRRTLELLGLAEPETAPDPQPADDPDAAPPRGTAHLPPAPEPYVGHDALVGRVVSALSDAEGPRVVRITAGDPAFASAGRTALALTVAHRMRGHYADGAFFVPFGSSGARPEPVTSVLYGLLDELGALPRVPDDDPVDGPDGYVRAVLDALRDRRVLLVLDDVDDETVFAPLVAGLPDGCGLLVTSRGTSVTDPSAATTVDVPPLTGEDASHLLRASGASTGEPVASGAWSPLALRILGAAMGSAEPYVADAAARFAAGQRGVGDPTQLVRQWLDEGLDGGRAPALIRLAEVTYGEFTFDEACAVLPGHPAATRRTLDELVRQGLLDHARGGRYAFPAVVGDEVAGVDGHEARRERARDDIGRFYREAAVVRYRERHPDSVLPSLLGIPPSPATGYDVRVANALGLWGLDTETLLLLVPDAASPPYRKTFVRAVIHRMATQAERPGPAAVRGTYALARFRHDTGSTANARELLLDLAAGVRQTDERLYGPICLLQAQLDLADDPSRPQEAVRWASAALRGLESVEGVEATRSSEYRDALRCREEALALMDDHTERLATQQRLLAALPRTHTVERARVHLRTADTYARLSRPQAALAEAEQALALLGPDDDPATRDEARGLIRALSEPSAPPAPPAPSVPRERVVIALQAASPDSRPGRAVTALLAELDDVGPHRFTSHPFGDELVLLVDGSVPLPRLVRALAERLPSRLERGAVRFAVHRGPMDGTDPATDVAVEYTRTMLRSAEFGKARANYPDDVVLCASPEAYADLAAGEDEDAPVREFTAREVRSASGEVVCVVLTPPVDLSAYDTELLGLARVFNEIDPEGRTLAGILRDALDTVLDPRATGRFDPEELTDRERLRVADEIARALDAGVAPFRLRRTEDRTGSPAGGLTWQRPQGAVPFAVVVSPGAGRPLTAPAGLPDGALSLLLYADDARARWSAGLVRGRGDQTPAAGAVVWLHRDAPLPENVLLTLAPEDRRSVLSGPDDVGRVAELFRRVPFRPVPATALRPLVHDRLGDRVLDPVIRRAGAALREDGVLLLTGNARGRAMAEALRLPVPRTGTYVSAPLALRRSAHGARPSVTVDGTAWVVAREDDVRTPLPSGFPSLRVRRDARPSDREGGARRE</sequence>
<dbReference type="NCBIfam" id="NF041121">
    <property type="entry name" value="SAV_2336_NTERM"/>
    <property type="match status" value="1"/>
</dbReference>
<evidence type="ECO:0000256" key="2">
    <source>
        <dbReference type="ARBA" id="ARBA00022759"/>
    </source>
</evidence>
<dbReference type="EMBL" id="CP133762">
    <property type="protein sequence ID" value="WMX43958.1"/>
    <property type="molecule type" value="Genomic_DNA"/>
</dbReference>
<dbReference type="InterPro" id="IPR037057">
    <property type="entry name" value="DNA_rep_MutH/T2_RE_sf"/>
</dbReference>
<dbReference type="InterPro" id="IPR047738">
    <property type="entry name" value="SAV_2336-like_N"/>
</dbReference>
<protein>
    <submittedName>
        <fullName evidence="7">NaeI family type II restriction endonuclease</fullName>
    </submittedName>
</protein>
<dbReference type="InterPro" id="IPR011335">
    <property type="entry name" value="Restrct_endonuc-II-like"/>
</dbReference>
<dbReference type="Gene3D" id="1.10.10.10">
    <property type="entry name" value="Winged helix-like DNA-binding domain superfamily/Winged helix DNA-binding domain"/>
    <property type="match status" value="1"/>
</dbReference>
<organism evidence="7 8">
    <name type="scientific">Streptomyces roseicoloratus</name>
    <dbReference type="NCBI Taxonomy" id="2508722"/>
    <lineage>
        <taxon>Bacteria</taxon>
        <taxon>Bacillati</taxon>
        <taxon>Actinomycetota</taxon>
        <taxon>Actinomycetes</taxon>
        <taxon>Kitasatosporales</taxon>
        <taxon>Streptomycetaceae</taxon>
        <taxon>Streptomyces</taxon>
    </lineage>
</organism>
<reference evidence="7 8" key="1">
    <citation type="submission" date="2023-09" db="EMBL/GenBank/DDBJ databases">
        <title>Complete genome of Streptomyces roseicoloratus T14.</title>
        <authorList>
            <person name="Bashizi T."/>
            <person name="Kim M.-J."/>
            <person name="Lee G."/>
            <person name="Tagele S.B."/>
            <person name="Shin J.-H."/>
        </authorList>
    </citation>
    <scope>NUCLEOTIDE SEQUENCE [LARGE SCALE GENOMIC DNA]</scope>
    <source>
        <strain evidence="7 8">T14</strain>
    </source>
</reference>
<evidence type="ECO:0000256" key="4">
    <source>
        <dbReference type="SAM" id="MobiDB-lite"/>
    </source>
</evidence>
<keyword evidence="3" id="KW-0378">Hydrolase</keyword>
<dbReference type="Pfam" id="PF00931">
    <property type="entry name" value="NB-ARC"/>
    <property type="match status" value="1"/>
</dbReference>
<evidence type="ECO:0000313" key="7">
    <source>
        <dbReference type="EMBL" id="WMX43958.1"/>
    </source>
</evidence>
<dbReference type="InterPro" id="IPR015210">
    <property type="entry name" value="NaeI"/>
</dbReference>
<feature type="region of interest" description="Disordered" evidence="4">
    <location>
        <begin position="1605"/>
        <end position="1630"/>
    </location>
</feature>
<dbReference type="Proteomes" id="UP001250858">
    <property type="component" value="Chromosome"/>
</dbReference>
<feature type="domain" description="NB-ARC" evidence="5">
    <location>
        <begin position="553"/>
        <end position="720"/>
    </location>
</feature>
<evidence type="ECO:0000313" key="8">
    <source>
        <dbReference type="Proteomes" id="UP001250858"/>
    </source>
</evidence>
<feature type="region of interest" description="Disordered" evidence="4">
    <location>
        <begin position="284"/>
        <end position="311"/>
    </location>
</feature>
<dbReference type="GO" id="GO:0004519">
    <property type="term" value="F:endonuclease activity"/>
    <property type="evidence" value="ECO:0007669"/>
    <property type="project" value="UniProtKB-KW"/>
</dbReference>
<dbReference type="RefSeq" id="WP_309547786.1">
    <property type="nucleotide sequence ID" value="NZ_CP133762.1"/>
</dbReference>
<dbReference type="PANTHER" id="PTHR48125">
    <property type="entry name" value="LP07818P1"/>
    <property type="match status" value="1"/>
</dbReference>
<keyword evidence="8" id="KW-1185">Reference proteome</keyword>
<evidence type="ECO:0000259" key="5">
    <source>
        <dbReference type="Pfam" id="PF00931"/>
    </source>
</evidence>
<evidence type="ECO:0000259" key="6">
    <source>
        <dbReference type="Pfam" id="PF09126"/>
    </source>
</evidence>
<keyword evidence="2 7" id="KW-0255">Endonuclease</keyword>
<feature type="region of interest" description="Disordered" evidence="4">
    <location>
        <begin position="35"/>
        <end position="118"/>
    </location>
</feature>
<feature type="compositionally biased region" description="Low complexity" evidence="4">
    <location>
        <begin position="61"/>
        <end position="70"/>
    </location>
</feature>
<gene>
    <name evidence="7" type="ORF">RGF97_02515</name>
</gene>
<dbReference type="InterPro" id="IPR036388">
    <property type="entry name" value="WH-like_DNA-bd_sf"/>
</dbReference>
<proteinExistence type="predicted"/>
<dbReference type="SUPFAM" id="SSF52540">
    <property type="entry name" value="P-loop containing nucleoside triphosphate hydrolases"/>
    <property type="match status" value="1"/>
</dbReference>
<keyword evidence="1" id="KW-0540">Nuclease</keyword>
<evidence type="ECO:0000256" key="1">
    <source>
        <dbReference type="ARBA" id="ARBA00022722"/>
    </source>
</evidence>
<feature type="compositionally biased region" description="Pro residues" evidence="4">
    <location>
        <begin position="71"/>
        <end position="82"/>
    </location>
</feature>
<dbReference type="Gene3D" id="3.40.50.300">
    <property type="entry name" value="P-loop containing nucleotide triphosphate hydrolases"/>
    <property type="match status" value="1"/>
</dbReference>
<feature type="compositionally biased region" description="Basic and acidic residues" evidence="4">
    <location>
        <begin position="1614"/>
        <end position="1630"/>
    </location>
</feature>
<name>A0ABY9RQD5_9ACTN</name>